<sequence length="342" mass="38367">MDALGWKPLAKIGGGRFSDIYRVLKSDSENNSANNEEQQLFALKLVDPDDEKPPHNIRNEIKILSDLKNAKEGQDAVIPNVINLISVSSNNIEYGLLFPLLDMTLNHVIKSHIKSRTIFNSDGTMKMRKVNTIPIDSAFKIVVGLMKGLDWIHKNGVIHRDINPNNILFGRENPEMPVIIDFGISYQEPYNNGLEKPNKKFTDIATGIYKAPELLLSKRDYSNKVDMWAVGILITVILSKDGKPIFEQDSMYSDLVLLSNILATFGSPPSDWSDCKGLTSFDSLNRTFFTKSPKPLEEIVPRLFEEPETLSSSKLQKTITGLTKYETSERLSAHDALAILLC</sequence>
<protein>
    <recommendedName>
        <fullName evidence="4">Protein kinase domain-containing protein</fullName>
    </recommendedName>
</protein>
<dbReference type="EMBL" id="KV454003">
    <property type="protein sequence ID" value="ODQ46802.1"/>
    <property type="molecule type" value="Genomic_DNA"/>
</dbReference>
<dbReference type="Gene3D" id="3.30.200.20">
    <property type="entry name" value="Phosphorylase Kinase, domain 1"/>
    <property type="match status" value="1"/>
</dbReference>
<dbReference type="AlphaFoldDB" id="A0A1E3NKX2"/>
<evidence type="ECO:0000259" key="4">
    <source>
        <dbReference type="PROSITE" id="PS50011"/>
    </source>
</evidence>
<reference evidence="5 6" key="1">
    <citation type="journal article" date="2016" name="Proc. Natl. Acad. Sci. U.S.A.">
        <title>Comparative genomics of biotechnologically important yeasts.</title>
        <authorList>
            <person name="Riley R."/>
            <person name="Haridas S."/>
            <person name="Wolfe K.H."/>
            <person name="Lopes M.R."/>
            <person name="Hittinger C.T."/>
            <person name="Goeker M."/>
            <person name="Salamov A.A."/>
            <person name="Wisecaver J.H."/>
            <person name="Long T.M."/>
            <person name="Calvey C.H."/>
            <person name="Aerts A.L."/>
            <person name="Barry K.W."/>
            <person name="Choi C."/>
            <person name="Clum A."/>
            <person name="Coughlan A.Y."/>
            <person name="Deshpande S."/>
            <person name="Douglass A.P."/>
            <person name="Hanson S.J."/>
            <person name="Klenk H.-P."/>
            <person name="LaButti K.M."/>
            <person name="Lapidus A."/>
            <person name="Lindquist E.A."/>
            <person name="Lipzen A.M."/>
            <person name="Meier-Kolthoff J.P."/>
            <person name="Ohm R.A."/>
            <person name="Otillar R.P."/>
            <person name="Pangilinan J.L."/>
            <person name="Peng Y."/>
            <person name="Rokas A."/>
            <person name="Rosa C.A."/>
            <person name="Scheuner C."/>
            <person name="Sibirny A.A."/>
            <person name="Slot J.C."/>
            <person name="Stielow J.B."/>
            <person name="Sun H."/>
            <person name="Kurtzman C.P."/>
            <person name="Blackwell M."/>
            <person name="Grigoriev I.V."/>
            <person name="Jeffries T.W."/>
        </authorList>
    </citation>
    <scope>NUCLEOTIDE SEQUENCE [LARGE SCALE GENOMIC DNA]</scope>
    <source>
        <strain evidence="5 6">NRRL Y-2026</strain>
    </source>
</reference>
<evidence type="ECO:0000313" key="5">
    <source>
        <dbReference type="EMBL" id="ODQ46802.1"/>
    </source>
</evidence>
<dbReference type="InterPro" id="IPR017441">
    <property type="entry name" value="Protein_kinase_ATP_BS"/>
</dbReference>
<dbReference type="PROSITE" id="PS00107">
    <property type="entry name" value="PROTEIN_KINASE_ATP"/>
    <property type="match status" value="1"/>
</dbReference>
<dbReference type="RefSeq" id="XP_019017915.1">
    <property type="nucleotide sequence ID" value="XM_019159838.1"/>
</dbReference>
<dbReference type="InterPro" id="IPR000719">
    <property type="entry name" value="Prot_kinase_dom"/>
</dbReference>
<feature type="domain" description="Protein kinase" evidence="4">
    <location>
        <begin position="6"/>
        <end position="342"/>
    </location>
</feature>
<evidence type="ECO:0000256" key="2">
    <source>
        <dbReference type="ARBA" id="ARBA00022840"/>
    </source>
</evidence>
<dbReference type="GO" id="GO:0005634">
    <property type="term" value="C:nucleus"/>
    <property type="evidence" value="ECO:0007669"/>
    <property type="project" value="TreeGrafter"/>
</dbReference>
<dbReference type="GO" id="GO:0005524">
    <property type="term" value="F:ATP binding"/>
    <property type="evidence" value="ECO:0007669"/>
    <property type="project" value="UniProtKB-UniRule"/>
</dbReference>
<accession>A0A1E3NKX2</accession>
<dbReference type="GO" id="GO:0030447">
    <property type="term" value="P:filamentous growth"/>
    <property type="evidence" value="ECO:0007669"/>
    <property type="project" value="UniProtKB-ARBA"/>
</dbReference>
<feature type="binding site" evidence="3">
    <location>
        <position position="44"/>
    </location>
    <ligand>
        <name>ATP</name>
        <dbReference type="ChEBI" id="CHEBI:30616"/>
    </ligand>
</feature>
<name>A0A1E3NKX2_9ASCO</name>
<evidence type="ECO:0000256" key="1">
    <source>
        <dbReference type="ARBA" id="ARBA00022741"/>
    </source>
</evidence>
<dbReference type="PANTHER" id="PTHR24056:SF508">
    <property type="entry name" value="CYCLIN-DEPENDENT KINASE 10"/>
    <property type="match status" value="1"/>
</dbReference>
<dbReference type="STRING" id="763406.A0A1E3NKX2"/>
<keyword evidence="1 3" id="KW-0547">Nucleotide-binding</keyword>
<dbReference type="Gene3D" id="1.10.510.10">
    <property type="entry name" value="Transferase(Phosphotransferase) domain 1"/>
    <property type="match status" value="1"/>
</dbReference>
<dbReference type="Pfam" id="PF00069">
    <property type="entry name" value="Pkinase"/>
    <property type="match status" value="1"/>
</dbReference>
<gene>
    <name evidence="5" type="ORF">PICMEDRAFT_11771</name>
</gene>
<dbReference type="OrthoDB" id="413582at2759"/>
<evidence type="ECO:0000313" key="6">
    <source>
        <dbReference type="Proteomes" id="UP000094455"/>
    </source>
</evidence>
<dbReference type="GO" id="GO:0004674">
    <property type="term" value="F:protein serine/threonine kinase activity"/>
    <property type="evidence" value="ECO:0007669"/>
    <property type="project" value="TreeGrafter"/>
</dbReference>
<dbReference type="SUPFAM" id="SSF56112">
    <property type="entry name" value="Protein kinase-like (PK-like)"/>
    <property type="match status" value="1"/>
</dbReference>
<keyword evidence="6" id="KW-1185">Reference proteome</keyword>
<keyword evidence="2 3" id="KW-0067">ATP-binding</keyword>
<dbReference type="GO" id="GO:0007346">
    <property type="term" value="P:regulation of mitotic cell cycle"/>
    <property type="evidence" value="ECO:0007669"/>
    <property type="project" value="TreeGrafter"/>
</dbReference>
<evidence type="ECO:0000256" key="3">
    <source>
        <dbReference type="PROSITE-ProRule" id="PRU10141"/>
    </source>
</evidence>
<proteinExistence type="predicted"/>
<dbReference type="Proteomes" id="UP000094455">
    <property type="component" value="Unassembled WGS sequence"/>
</dbReference>
<dbReference type="PROSITE" id="PS50011">
    <property type="entry name" value="PROTEIN_KINASE_DOM"/>
    <property type="match status" value="1"/>
</dbReference>
<organism evidence="5 6">
    <name type="scientific">Pichia membranifaciens NRRL Y-2026</name>
    <dbReference type="NCBI Taxonomy" id="763406"/>
    <lineage>
        <taxon>Eukaryota</taxon>
        <taxon>Fungi</taxon>
        <taxon>Dikarya</taxon>
        <taxon>Ascomycota</taxon>
        <taxon>Saccharomycotina</taxon>
        <taxon>Pichiomycetes</taxon>
        <taxon>Pichiales</taxon>
        <taxon>Pichiaceae</taxon>
        <taxon>Pichia</taxon>
    </lineage>
</organism>
<dbReference type="PANTHER" id="PTHR24056">
    <property type="entry name" value="CELL DIVISION PROTEIN KINASE"/>
    <property type="match status" value="1"/>
</dbReference>
<dbReference type="GeneID" id="30176525"/>
<dbReference type="InterPro" id="IPR050108">
    <property type="entry name" value="CDK"/>
</dbReference>
<dbReference type="InterPro" id="IPR011009">
    <property type="entry name" value="Kinase-like_dom_sf"/>
</dbReference>